<proteinExistence type="predicted"/>
<dbReference type="EMBL" id="PGOL01005439">
    <property type="protein sequence ID" value="PKI35179.1"/>
    <property type="molecule type" value="Genomic_DNA"/>
</dbReference>
<keyword evidence="2" id="KW-1185">Reference proteome</keyword>
<protein>
    <submittedName>
        <fullName evidence="1">Uncharacterized protein</fullName>
    </submittedName>
</protein>
<sequence>MMLKKLLYIQELLTEEFPDISHAENEHPVLSHWLYRNGSGARARCCWCPETAQKPSQVTSPTNDKPPWPELNVLLSVRPSLAVVQR</sequence>
<comment type="caution">
    <text evidence="1">The sequence shown here is derived from an EMBL/GenBank/DDBJ whole genome shotgun (WGS) entry which is preliminary data.</text>
</comment>
<evidence type="ECO:0000313" key="2">
    <source>
        <dbReference type="Proteomes" id="UP000233551"/>
    </source>
</evidence>
<dbReference type="AlphaFoldDB" id="A0A2I0HTZ3"/>
<dbReference type="Proteomes" id="UP000233551">
    <property type="component" value="Unassembled WGS sequence"/>
</dbReference>
<reference evidence="1 2" key="1">
    <citation type="submission" date="2017-11" db="EMBL/GenBank/DDBJ databases">
        <title>De-novo sequencing of pomegranate (Punica granatum L.) genome.</title>
        <authorList>
            <person name="Akparov Z."/>
            <person name="Amiraslanov A."/>
            <person name="Hajiyeva S."/>
            <person name="Abbasov M."/>
            <person name="Kaur K."/>
            <person name="Hamwieh A."/>
            <person name="Solovyev V."/>
            <person name="Salamov A."/>
            <person name="Braich B."/>
            <person name="Kosarev P."/>
            <person name="Mahmoud A."/>
            <person name="Hajiyev E."/>
            <person name="Babayeva S."/>
            <person name="Izzatullayeva V."/>
            <person name="Mammadov A."/>
            <person name="Mammadov A."/>
            <person name="Sharifova S."/>
            <person name="Ojaghi J."/>
            <person name="Eynullazada K."/>
            <person name="Bayramov B."/>
            <person name="Abdulazimova A."/>
            <person name="Shahmuradov I."/>
        </authorList>
    </citation>
    <scope>NUCLEOTIDE SEQUENCE [LARGE SCALE GENOMIC DNA]</scope>
    <source>
        <strain evidence="2">cv. AG2017</strain>
        <tissue evidence="1">Leaf</tissue>
    </source>
</reference>
<evidence type="ECO:0000313" key="1">
    <source>
        <dbReference type="EMBL" id="PKI35179.1"/>
    </source>
</evidence>
<accession>A0A2I0HTZ3</accession>
<name>A0A2I0HTZ3_PUNGR</name>
<gene>
    <name evidence="1" type="ORF">CRG98_044454</name>
</gene>
<organism evidence="1 2">
    <name type="scientific">Punica granatum</name>
    <name type="common">Pomegranate</name>
    <dbReference type="NCBI Taxonomy" id="22663"/>
    <lineage>
        <taxon>Eukaryota</taxon>
        <taxon>Viridiplantae</taxon>
        <taxon>Streptophyta</taxon>
        <taxon>Embryophyta</taxon>
        <taxon>Tracheophyta</taxon>
        <taxon>Spermatophyta</taxon>
        <taxon>Magnoliopsida</taxon>
        <taxon>eudicotyledons</taxon>
        <taxon>Gunneridae</taxon>
        <taxon>Pentapetalae</taxon>
        <taxon>rosids</taxon>
        <taxon>malvids</taxon>
        <taxon>Myrtales</taxon>
        <taxon>Lythraceae</taxon>
        <taxon>Punica</taxon>
    </lineage>
</organism>